<dbReference type="Gene3D" id="3.40.1580.20">
    <property type="entry name" value="Syd protein"/>
    <property type="match status" value="1"/>
</dbReference>
<sequence>MKKEMEKYFARLFQKYQENGHPYPKAPWNEDVEHFIYQGEPDEDDWIYWKPVEKRKKHDFHVIEEEMGCQLHRSVKEYFNCYWFLSMAGIYQLYSIHLDPVAPGIEPDHFTTNLVGYYSTHQDQLRDTPVGIETNSSMLVVVDNESGKVKLEDFVVISSNEAVSSFKEIAESLEELIENLSV</sequence>
<name>A0A1N7LLP7_9BACL</name>
<evidence type="ECO:0000256" key="2">
    <source>
        <dbReference type="ARBA" id="ARBA00022519"/>
    </source>
</evidence>
<dbReference type="OrthoDB" id="1957448at2"/>
<keyword evidence="1" id="KW-1003">Cell membrane</keyword>
<dbReference type="InterPro" id="IPR009948">
    <property type="entry name" value="Syd"/>
</dbReference>
<dbReference type="EMBL" id="FTOD01000004">
    <property type="protein sequence ID" value="SIS74712.1"/>
    <property type="molecule type" value="Genomic_DNA"/>
</dbReference>
<keyword evidence="2" id="KW-0997">Cell inner membrane</keyword>
<evidence type="ECO:0000256" key="3">
    <source>
        <dbReference type="ARBA" id="ARBA00023136"/>
    </source>
</evidence>
<dbReference type="AlphaFoldDB" id="A0A1N7LLP7"/>
<keyword evidence="5" id="KW-1185">Reference proteome</keyword>
<organism evidence="4 5">
    <name type="scientific">Kroppenstedtia eburnea</name>
    <dbReference type="NCBI Taxonomy" id="714067"/>
    <lineage>
        <taxon>Bacteria</taxon>
        <taxon>Bacillati</taxon>
        <taxon>Bacillota</taxon>
        <taxon>Bacilli</taxon>
        <taxon>Bacillales</taxon>
        <taxon>Thermoactinomycetaceae</taxon>
        <taxon>Kroppenstedtia</taxon>
    </lineage>
</organism>
<keyword evidence="3" id="KW-0472">Membrane</keyword>
<dbReference type="Proteomes" id="UP000186795">
    <property type="component" value="Unassembled WGS sequence"/>
</dbReference>
<reference evidence="5" key="1">
    <citation type="submission" date="2017-01" db="EMBL/GenBank/DDBJ databases">
        <authorList>
            <person name="Varghese N."/>
            <person name="Submissions S."/>
        </authorList>
    </citation>
    <scope>NUCLEOTIDE SEQUENCE [LARGE SCALE GENOMIC DNA]</scope>
    <source>
        <strain evidence="5">DSM 45196</strain>
    </source>
</reference>
<accession>A0A1N7LLP7</accession>
<dbReference type="Pfam" id="PF07348">
    <property type="entry name" value="Syd"/>
    <property type="match status" value="1"/>
</dbReference>
<evidence type="ECO:0000256" key="1">
    <source>
        <dbReference type="ARBA" id="ARBA00022475"/>
    </source>
</evidence>
<protein>
    <submittedName>
        <fullName evidence="4">Syd protein (SUKH-2)</fullName>
    </submittedName>
</protein>
<gene>
    <name evidence="4" type="ORF">SAMN05421790_104251</name>
</gene>
<dbReference type="RefSeq" id="WP_076524548.1">
    <property type="nucleotide sequence ID" value="NZ_CP048103.1"/>
</dbReference>
<evidence type="ECO:0000313" key="4">
    <source>
        <dbReference type="EMBL" id="SIS74712.1"/>
    </source>
</evidence>
<dbReference type="CDD" id="cd16323">
    <property type="entry name" value="Syd"/>
    <property type="match status" value="1"/>
</dbReference>
<proteinExistence type="predicted"/>
<dbReference type="InterPro" id="IPR038228">
    <property type="entry name" value="Syd_sf"/>
</dbReference>
<dbReference type="GO" id="GO:0009898">
    <property type="term" value="C:cytoplasmic side of plasma membrane"/>
    <property type="evidence" value="ECO:0007669"/>
    <property type="project" value="InterPro"/>
</dbReference>
<evidence type="ECO:0000313" key="5">
    <source>
        <dbReference type="Proteomes" id="UP000186795"/>
    </source>
</evidence>